<dbReference type="EMBL" id="FR695872">
    <property type="protein sequence ID" value="CBX29603.1"/>
    <property type="molecule type" value="Genomic_DNA"/>
</dbReference>
<sequence length="96" mass="11669">MLNNRKEQPINYNQLVRWIMNKDKHADMLQEIVTQYFMTQRINPNDKNYNEKVILLHKMLIYAMKCKQTADLSHVKTLRSLLNSFIELYFEHSHKD</sequence>
<reference evidence="1" key="1">
    <citation type="journal article" date="2011" name="Environ. Microbiol.">
        <title>Genomic insights into the metabolic potential of the polycyclic aromatic hydrocarbon degrading sulfate-reducing Deltaproteobacterium N47.</title>
        <authorList>
            <person name="Bergmann F."/>
            <person name="Selesi D."/>
            <person name="Weinmaier T."/>
            <person name="Tischler P."/>
            <person name="Rattei T."/>
            <person name="Meckenstock R.U."/>
        </authorList>
    </citation>
    <scope>NUCLEOTIDE SEQUENCE</scope>
</reference>
<dbReference type="GO" id="GO:0016151">
    <property type="term" value="F:nickel cation binding"/>
    <property type="evidence" value="ECO:0007669"/>
    <property type="project" value="InterPro"/>
</dbReference>
<dbReference type="GO" id="GO:0004784">
    <property type="term" value="F:superoxide dismutase activity"/>
    <property type="evidence" value="ECO:0007669"/>
    <property type="project" value="InterPro"/>
</dbReference>
<dbReference type="InterPro" id="IPR014123">
    <property type="entry name" value="Superoxide_dismutase_Ni-type"/>
</dbReference>
<dbReference type="Pfam" id="PF09055">
    <property type="entry name" value="Sod_Ni"/>
    <property type="match status" value="1"/>
</dbReference>
<organism evidence="1">
    <name type="scientific">uncultured Desulfobacterium sp</name>
    <dbReference type="NCBI Taxonomy" id="201089"/>
    <lineage>
        <taxon>Bacteria</taxon>
        <taxon>Pseudomonadati</taxon>
        <taxon>Thermodesulfobacteriota</taxon>
        <taxon>Desulfobacteria</taxon>
        <taxon>Desulfobacterales</taxon>
        <taxon>Desulfobacteriaceae</taxon>
        <taxon>Desulfobacterium</taxon>
        <taxon>environmental samples</taxon>
    </lineage>
</organism>
<accession>E1YGA9</accession>
<dbReference type="AlphaFoldDB" id="E1YGA9"/>
<evidence type="ECO:0000313" key="1">
    <source>
        <dbReference type="EMBL" id="CBX29603.1"/>
    </source>
</evidence>
<dbReference type="Gene3D" id="1.20.120.400">
    <property type="entry name" value="Nickel-containing superoxide dismutase"/>
    <property type="match status" value="1"/>
</dbReference>
<dbReference type="InterPro" id="IPR036502">
    <property type="entry name" value="NiSOD_sf"/>
</dbReference>
<name>E1YGA9_9BACT</name>
<proteinExistence type="predicted"/>
<protein>
    <submittedName>
        <fullName evidence="1">Uncharacterized protein</fullName>
    </submittedName>
</protein>
<gene>
    <name evidence="1" type="ORF">N47_J05840</name>
</gene>